<evidence type="ECO:0008006" key="5">
    <source>
        <dbReference type="Google" id="ProtNLM"/>
    </source>
</evidence>
<dbReference type="EMBL" id="QWDN01000001">
    <property type="protein sequence ID" value="TEB46016.1"/>
    <property type="molecule type" value="Genomic_DNA"/>
</dbReference>
<dbReference type="PROSITE" id="PS51257">
    <property type="entry name" value="PROKAR_LIPOPROTEIN"/>
    <property type="match status" value="1"/>
</dbReference>
<dbReference type="Proteomes" id="UP000298340">
    <property type="component" value="Unassembled WGS sequence"/>
</dbReference>
<dbReference type="Pfam" id="PF19765">
    <property type="entry name" value="DUF6252"/>
    <property type="match status" value="1"/>
</dbReference>
<reference evidence="1 3" key="1">
    <citation type="journal article" date="2015" name="Stand. Genomic Sci.">
        <title>Genomic Encyclopedia of Bacterial and Archaeal Type Strains, Phase III: the genomes of soil and plant-associated and newly described type strains.</title>
        <authorList>
            <person name="Whitman W.B."/>
            <person name="Woyke T."/>
            <person name="Klenk H.P."/>
            <person name="Zhou Y."/>
            <person name="Lilburn T.G."/>
            <person name="Beck B.J."/>
            <person name="De Vos P."/>
            <person name="Vandamme P."/>
            <person name="Eisen J.A."/>
            <person name="Garrity G."/>
            <person name="Hugenholtz P."/>
            <person name="Kyrpides N.C."/>
        </authorList>
    </citation>
    <scope>NUCLEOTIDE SEQUENCE [LARGE SCALE GENOMIC DNA]</scope>
    <source>
        <strain evidence="1 3">P5626</strain>
    </source>
</reference>
<dbReference type="OrthoDB" id="1448607at2"/>
<name>A0A4Y7UI19_9FLAO</name>
<evidence type="ECO:0000313" key="2">
    <source>
        <dbReference type="EMBL" id="TEB46016.1"/>
    </source>
</evidence>
<evidence type="ECO:0000313" key="3">
    <source>
        <dbReference type="Proteomes" id="UP000295270"/>
    </source>
</evidence>
<reference evidence="2 4" key="2">
    <citation type="journal article" date="2018" name="Syst. Appl. Microbiol.">
        <title>Flavobacterium circumlabens sp. nov. and Flavobacterium cupreum sp. nov., two psychrotrophic species isolated from Antarctic environmental samples.</title>
        <authorList>
            <person name="Kralova S."/>
            <person name="Busse H.J."/>
            <person name="Svec P."/>
            <person name="Maslanova I."/>
            <person name="Stankova E."/>
            <person name="Bartak M."/>
            <person name="Sedlacek I."/>
        </authorList>
    </citation>
    <scope>NUCLEOTIDE SEQUENCE [LARGE SCALE GENOMIC DNA]</scope>
    <source>
        <strain evidence="2 4">CCM 8828</strain>
    </source>
</reference>
<evidence type="ECO:0000313" key="1">
    <source>
        <dbReference type="EMBL" id="TCN60895.1"/>
    </source>
</evidence>
<dbReference type="RefSeq" id="WP_132032295.1">
    <property type="nucleotide sequence ID" value="NZ_QWDN01000001.1"/>
</dbReference>
<proteinExistence type="predicted"/>
<sequence length="162" mass="18036">MKKYFCFLSLIFSLSSCTEEVKFNNPAFQGLKDNVFWLAQISEAQIALDDKVTLKGTMGSEQVLLNLASSEEKTYFLGVDNVTRASYYYEIGSDVFLFSTGPNIGEGQITITEYNIENKTISGTFKFKAVNSNAAENEKTNVSFTEGVFYKVPVTPSSSFEN</sequence>
<dbReference type="EMBL" id="SLWA01000001">
    <property type="protein sequence ID" value="TCN60895.1"/>
    <property type="molecule type" value="Genomic_DNA"/>
</dbReference>
<dbReference type="AlphaFoldDB" id="A0A4Y7UI19"/>
<dbReference type="InterPro" id="IPR046219">
    <property type="entry name" value="DUF6252"/>
</dbReference>
<accession>A0A4Y7UI19</accession>
<evidence type="ECO:0000313" key="4">
    <source>
        <dbReference type="Proteomes" id="UP000298340"/>
    </source>
</evidence>
<keyword evidence="3" id="KW-1185">Reference proteome</keyword>
<reference evidence="1" key="3">
    <citation type="submission" date="2019-03" db="EMBL/GenBank/DDBJ databases">
        <authorList>
            <person name="Whitman W."/>
            <person name="Huntemann M."/>
            <person name="Clum A."/>
            <person name="Pillay M."/>
            <person name="Palaniappan K."/>
            <person name="Varghese N."/>
            <person name="Mikhailova N."/>
            <person name="Stamatis D."/>
            <person name="Reddy T."/>
            <person name="Daum C."/>
            <person name="Shapiro N."/>
            <person name="Ivanova N."/>
            <person name="Kyrpides N."/>
            <person name="Woyke T."/>
        </authorList>
    </citation>
    <scope>NUCLEOTIDE SEQUENCE</scope>
    <source>
        <strain evidence="1">P5626</strain>
    </source>
</reference>
<organism evidence="2 4">
    <name type="scientific">Flavobacterium circumlabens</name>
    <dbReference type="NCBI Taxonomy" id="2133765"/>
    <lineage>
        <taxon>Bacteria</taxon>
        <taxon>Pseudomonadati</taxon>
        <taxon>Bacteroidota</taxon>
        <taxon>Flavobacteriia</taxon>
        <taxon>Flavobacteriales</taxon>
        <taxon>Flavobacteriaceae</taxon>
        <taxon>Flavobacterium</taxon>
    </lineage>
</organism>
<dbReference type="Proteomes" id="UP000295270">
    <property type="component" value="Unassembled WGS sequence"/>
</dbReference>
<comment type="caution">
    <text evidence="2">The sequence shown here is derived from an EMBL/GenBank/DDBJ whole genome shotgun (WGS) entry which is preliminary data.</text>
</comment>
<gene>
    <name evidence="2" type="ORF">D0809_03205</name>
    <name evidence="1" type="ORF">EV142_101474</name>
</gene>
<protein>
    <recommendedName>
        <fullName evidence="5">Lipoprotein</fullName>
    </recommendedName>
</protein>